<sequence>MDVMNDDALRLVLERVDSHVSLIRAAAVCRQWRRAVADAAFLRRFRSLHAPPVAGYFHNGSLYRSAVMGVEAKPRDGPVFVPSSPPSVDARHFSLDFLPNGAGSWAVHDSRSSLLLMDRAGIGAGGLRDWLVCEPLTRRYTMVPQLPDFDESCRCLEAFLIDGDTDKAGGCIGMSNFRVLYMLFRGLARQAAVFAMGESGSISWSEKSIDYIATRWQFIYHLGLAGGSWYFYMIDRTLIILDGSTGEFSRSQLPITVTQDLNMWRYNFCITEGRDSKPRFFTTFGDSIKVFMRLCSGDWVLEKRVMLSEATRSLPGYHASFFNHPPIILTRGVGFIILSPGSEQLWPFSIDLETMEASPAAGDMALMVYRCELPWPPALPAMQCQFCRETRRSIRKWIGTGRMSAGSRMSFAVCSMTVL</sequence>
<dbReference type="AlphaFoldDB" id="A0ABC8VX34"/>
<accession>A0ABC8VX34</accession>
<dbReference type="Proteomes" id="UP001497457">
    <property type="component" value="Chromosome 11b"/>
</dbReference>
<organism evidence="2 3">
    <name type="scientific">Urochloa decumbens</name>
    <dbReference type="NCBI Taxonomy" id="240449"/>
    <lineage>
        <taxon>Eukaryota</taxon>
        <taxon>Viridiplantae</taxon>
        <taxon>Streptophyta</taxon>
        <taxon>Embryophyta</taxon>
        <taxon>Tracheophyta</taxon>
        <taxon>Spermatophyta</taxon>
        <taxon>Magnoliopsida</taxon>
        <taxon>Liliopsida</taxon>
        <taxon>Poales</taxon>
        <taxon>Poaceae</taxon>
        <taxon>PACMAD clade</taxon>
        <taxon>Panicoideae</taxon>
        <taxon>Panicodae</taxon>
        <taxon>Paniceae</taxon>
        <taxon>Melinidinae</taxon>
        <taxon>Urochloa</taxon>
    </lineage>
</organism>
<dbReference type="SUPFAM" id="SSF81383">
    <property type="entry name" value="F-box domain"/>
    <property type="match status" value="1"/>
</dbReference>
<dbReference type="EMBL" id="OZ075121">
    <property type="protein sequence ID" value="CAL4898288.1"/>
    <property type="molecule type" value="Genomic_DNA"/>
</dbReference>
<evidence type="ECO:0000313" key="2">
    <source>
        <dbReference type="EMBL" id="CAL4898288.1"/>
    </source>
</evidence>
<dbReference type="InterPro" id="IPR036047">
    <property type="entry name" value="F-box-like_dom_sf"/>
</dbReference>
<dbReference type="Pfam" id="PF00646">
    <property type="entry name" value="F-box"/>
    <property type="match status" value="1"/>
</dbReference>
<keyword evidence="3" id="KW-1185">Reference proteome</keyword>
<dbReference type="InterPro" id="IPR001810">
    <property type="entry name" value="F-box_dom"/>
</dbReference>
<reference evidence="2 3" key="2">
    <citation type="submission" date="2024-10" db="EMBL/GenBank/DDBJ databases">
        <authorList>
            <person name="Ryan C."/>
        </authorList>
    </citation>
    <scope>NUCLEOTIDE SEQUENCE [LARGE SCALE GENOMIC DNA]</scope>
</reference>
<feature type="domain" description="F-box" evidence="1">
    <location>
        <begin position="4"/>
        <end position="41"/>
    </location>
</feature>
<reference evidence="3" key="1">
    <citation type="submission" date="2024-06" db="EMBL/GenBank/DDBJ databases">
        <authorList>
            <person name="Ryan C."/>
        </authorList>
    </citation>
    <scope>NUCLEOTIDE SEQUENCE [LARGE SCALE GENOMIC DNA]</scope>
</reference>
<name>A0ABC8VX34_9POAL</name>
<dbReference type="PANTHER" id="PTHR33207">
    <property type="entry name" value="F-BOX DOMAIN CONTAINING PROTEIN-RELATED"/>
    <property type="match status" value="1"/>
</dbReference>
<evidence type="ECO:0000313" key="3">
    <source>
        <dbReference type="Proteomes" id="UP001497457"/>
    </source>
</evidence>
<protein>
    <recommendedName>
        <fullName evidence="1">F-box domain-containing protein</fullName>
    </recommendedName>
</protein>
<proteinExistence type="predicted"/>
<evidence type="ECO:0000259" key="1">
    <source>
        <dbReference type="Pfam" id="PF00646"/>
    </source>
</evidence>
<gene>
    <name evidence="2" type="ORF">URODEC1_LOCUS7676</name>
</gene>